<keyword evidence="1" id="KW-0677">Repeat</keyword>
<dbReference type="AlphaFoldDB" id="A0A6G7VGI2"/>
<feature type="region of interest" description="Disordered" evidence="3">
    <location>
        <begin position="1"/>
        <end position="65"/>
    </location>
</feature>
<evidence type="ECO:0000313" key="5">
    <source>
        <dbReference type="Proteomes" id="UP000502699"/>
    </source>
</evidence>
<comment type="similarity">
    <text evidence="2">Belongs to the CsoS2 family.</text>
</comment>
<dbReference type="InterPro" id="IPR020990">
    <property type="entry name" value="CSOS2/2B"/>
</dbReference>
<protein>
    <submittedName>
        <fullName evidence="4">Carboxysome shell protein</fullName>
    </submittedName>
</protein>
<dbReference type="GO" id="GO:0043886">
    <property type="term" value="F:structural constituent of carboxysome shell"/>
    <property type="evidence" value="ECO:0007669"/>
    <property type="project" value="InterPro"/>
</dbReference>
<evidence type="ECO:0000256" key="1">
    <source>
        <dbReference type="ARBA" id="ARBA00022737"/>
    </source>
</evidence>
<feature type="region of interest" description="Disordered" evidence="3">
    <location>
        <begin position="83"/>
        <end position="154"/>
    </location>
</feature>
<feature type="compositionally biased region" description="Polar residues" evidence="3">
    <location>
        <begin position="127"/>
        <end position="142"/>
    </location>
</feature>
<feature type="compositionally biased region" description="Low complexity" evidence="3">
    <location>
        <begin position="29"/>
        <end position="56"/>
    </location>
</feature>
<gene>
    <name evidence="4" type="ORF">GWK36_14325</name>
</gene>
<organism evidence="4 5">
    <name type="scientific">Caldichromatium japonicum</name>
    <dbReference type="NCBI Taxonomy" id="2699430"/>
    <lineage>
        <taxon>Bacteria</taxon>
        <taxon>Pseudomonadati</taxon>
        <taxon>Pseudomonadota</taxon>
        <taxon>Gammaproteobacteria</taxon>
        <taxon>Chromatiales</taxon>
        <taxon>Chromatiaceae</taxon>
        <taxon>Caldichromatium</taxon>
    </lineage>
</organism>
<feature type="region of interest" description="Disordered" evidence="3">
    <location>
        <begin position="221"/>
        <end position="245"/>
    </location>
</feature>
<evidence type="ECO:0000313" key="4">
    <source>
        <dbReference type="EMBL" id="QIK38975.1"/>
    </source>
</evidence>
<dbReference type="RefSeq" id="WP_166272163.1">
    <property type="nucleotide sequence ID" value="NZ_CP048029.1"/>
</dbReference>
<feature type="region of interest" description="Disordered" evidence="3">
    <location>
        <begin position="689"/>
        <end position="710"/>
    </location>
</feature>
<accession>A0A6G7VGI2</accession>
<dbReference type="EMBL" id="CP048029">
    <property type="protein sequence ID" value="QIK38975.1"/>
    <property type="molecule type" value="Genomic_DNA"/>
</dbReference>
<keyword evidence="5" id="KW-1185">Reference proteome</keyword>
<evidence type="ECO:0000256" key="2">
    <source>
        <dbReference type="ARBA" id="ARBA00024044"/>
    </source>
</evidence>
<evidence type="ECO:0000256" key="3">
    <source>
        <dbReference type="SAM" id="MobiDB-lite"/>
    </source>
</evidence>
<sequence>MADQHTGLTGRAAAQAKRRAIANGGKAGGPSAAPAPAGAGRRAATPAPSTTTARAPDLAPVSRVSQSLPGGVFRTLRVAEGRQRSLARRQALTRGQIGATAAARPARLRPRPERRVSSRPTAVDSAAASSTLVQTEQRQVATSERSSRLSRSRTAQALIRAQSRGRLASMARRTALADRGKVGIESVSGRSSAAATTQLLRNAGASSREIAKRVREERCEHGKCADAGPRPTGRLRPARPGVPAKVGLSATATGQTITGTLVGRSPKTTGDEVGACRQITGTEYLGAEIFQEFCGVKPNPAPNRQSEAVVTVGGQTVTGDQVGRSVKVTGDEAGAGRVLTGTPYTAPGPEGAPSKVGQTQTLSGRQVTGTLVGRIPSITGVEPGSCQRVTGTEYLGFEHFASFCKTRPEPKGDLKVGVDATWRGQTVTGTLVGGSARVTGNEPGRCEVVTGTGYLGPKEVAAECSPDTIQAVSERLPAAWSTPGHAISGIQPGVGGVMTGDQKGACQPITGTPYVGGDDFFAACGESLAATPGSDDFPQPLNGGQWIGFSITTPARAAQEQRVRRAVTGTRYDEDQGRITGPFNLGGDRVTGTESFRAKRSEQRTMPVAAEEKSAPPEPARPRITGEGMDAGPRITGDDWARNERVTGTEGLSAHSRNPSMRGGSMTAFAGARLFRNAQERERTWGARVTGSTGGTERGALVTLSGGARG</sequence>
<dbReference type="Proteomes" id="UP000502699">
    <property type="component" value="Chromosome"/>
</dbReference>
<reference evidence="5" key="1">
    <citation type="submission" date="2020-01" db="EMBL/GenBank/DDBJ databases">
        <title>Caldichromatium gen. nov., sp. nov., a thermophilic purple sulfur bacterium member of the family Chromatiaceae isolated from Nakabusa hot spring, Japan.</title>
        <authorList>
            <person name="Saini M.K."/>
            <person name="Hanada S."/>
            <person name="Tank M."/>
        </authorList>
    </citation>
    <scope>NUCLEOTIDE SEQUENCE [LARGE SCALE GENOMIC DNA]</scope>
    <source>
        <strain evidence="5">No.7</strain>
    </source>
</reference>
<dbReference type="Pfam" id="PF12288">
    <property type="entry name" value="CsoS2_M"/>
    <property type="match status" value="1"/>
</dbReference>
<dbReference type="KEGG" id="cjap:GWK36_14325"/>
<feature type="region of interest" description="Disordered" evidence="3">
    <location>
        <begin position="596"/>
        <end position="639"/>
    </location>
</feature>
<name>A0A6G7VGI2_9GAMM</name>
<proteinExistence type="inferred from homology"/>